<evidence type="ECO:0000313" key="7">
    <source>
        <dbReference type="Proteomes" id="UP000445696"/>
    </source>
</evidence>
<evidence type="ECO:0000256" key="1">
    <source>
        <dbReference type="ARBA" id="ARBA00009437"/>
    </source>
</evidence>
<dbReference type="AlphaFoldDB" id="A0A845MFV3"/>
<evidence type="ECO:0000259" key="5">
    <source>
        <dbReference type="PROSITE" id="PS50931"/>
    </source>
</evidence>
<accession>A0A845MFV3</accession>
<keyword evidence="2" id="KW-0805">Transcription regulation</keyword>
<organism evidence="6 7">
    <name type="scientific">Sneathiella chungangensis</name>
    <dbReference type="NCBI Taxonomy" id="1418234"/>
    <lineage>
        <taxon>Bacteria</taxon>
        <taxon>Pseudomonadati</taxon>
        <taxon>Pseudomonadota</taxon>
        <taxon>Alphaproteobacteria</taxon>
        <taxon>Sneathiellales</taxon>
        <taxon>Sneathiellaceae</taxon>
        <taxon>Sneathiella</taxon>
    </lineage>
</organism>
<sequence length="296" mass="32875">MLKATLTQWQIFNAVIDHGGYLQAAEKLNRSHSSLHHAVQKLQDQLGMQLVTVAGKQVRLTPIGEVMRRRSLQLIEDAKDLERLAETALQGWETEIRVAVEGIYPKDRLIEVLREFHEQGHGTRLKIENVFLNGAVEAIRTAAADMVVSPIVPSGFLGTPLMRVPLSPFAGKDHPLIAQNSPIETGELQRHLQIVISDGTKTELPITVGWLKSEQRWTVSGFHQARDILLSGIGFCWLPAHLFQEDIDGGNLCRLDTRDKLEALIPLSLVIPAPEKLGPAGRLLADLFRKRAVTTP</sequence>
<dbReference type="EMBL" id="WTVA01000003">
    <property type="protein sequence ID" value="MZR22330.1"/>
    <property type="molecule type" value="Genomic_DNA"/>
</dbReference>
<keyword evidence="4" id="KW-0804">Transcription</keyword>
<dbReference type="GO" id="GO:0003700">
    <property type="term" value="F:DNA-binding transcription factor activity"/>
    <property type="evidence" value="ECO:0007669"/>
    <property type="project" value="InterPro"/>
</dbReference>
<dbReference type="PROSITE" id="PS50931">
    <property type="entry name" value="HTH_LYSR"/>
    <property type="match status" value="1"/>
</dbReference>
<dbReference type="PANTHER" id="PTHR30126:SF88">
    <property type="entry name" value="TRANSCRIPTIONAL REGULATOR-RELATED"/>
    <property type="match status" value="1"/>
</dbReference>
<dbReference type="InterPro" id="IPR000847">
    <property type="entry name" value="LysR_HTH_N"/>
</dbReference>
<comment type="similarity">
    <text evidence="1">Belongs to the LysR transcriptional regulatory family.</text>
</comment>
<keyword evidence="3" id="KW-0238">DNA-binding</keyword>
<dbReference type="InterPro" id="IPR036390">
    <property type="entry name" value="WH_DNA-bd_sf"/>
</dbReference>
<protein>
    <submittedName>
        <fullName evidence="6">LysR family transcriptional regulator</fullName>
    </submittedName>
</protein>
<dbReference type="OrthoDB" id="9814165at2"/>
<dbReference type="InterPro" id="IPR005119">
    <property type="entry name" value="LysR_subst-bd"/>
</dbReference>
<name>A0A845MFV3_9PROT</name>
<dbReference type="SUPFAM" id="SSF53850">
    <property type="entry name" value="Periplasmic binding protein-like II"/>
    <property type="match status" value="1"/>
</dbReference>
<dbReference type="Gene3D" id="1.10.10.10">
    <property type="entry name" value="Winged helix-like DNA-binding domain superfamily/Winged helix DNA-binding domain"/>
    <property type="match status" value="1"/>
</dbReference>
<dbReference type="Pfam" id="PF03466">
    <property type="entry name" value="LysR_substrate"/>
    <property type="match status" value="1"/>
</dbReference>
<proteinExistence type="inferred from homology"/>
<reference evidence="6 7" key="1">
    <citation type="journal article" date="2014" name="Int. J. Syst. Evol. Microbiol.">
        <title>Sneathiella chungangensis sp. nov., isolated from a marine sand, and emended description of the genus Sneathiella.</title>
        <authorList>
            <person name="Siamphan C."/>
            <person name="Kim H."/>
            <person name="Lee J.S."/>
            <person name="Kim W."/>
        </authorList>
    </citation>
    <scope>NUCLEOTIDE SEQUENCE [LARGE SCALE GENOMIC DNA]</scope>
    <source>
        <strain evidence="6 7">KCTC 32476</strain>
    </source>
</reference>
<dbReference type="GO" id="GO:0000976">
    <property type="term" value="F:transcription cis-regulatory region binding"/>
    <property type="evidence" value="ECO:0007669"/>
    <property type="project" value="TreeGrafter"/>
</dbReference>
<feature type="domain" description="HTH lysR-type" evidence="5">
    <location>
        <begin position="1"/>
        <end position="61"/>
    </location>
</feature>
<dbReference type="SUPFAM" id="SSF46785">
    <property type="entry name" value="Winged helix' DNA-binding domain"/>
    <property type="match status" value="1"/>
</dbReference>
<dbReference type="Proteomes" id="UP000445696">
    <property type="component" value="Unassembled WGS sequence"/>
</dbReference>
<dbReference type="Gene3D" id="3.40.190.290">
    <property type="match status" value="1"/>
</dbReference>
<evidence type="ECO:0000256" key="3">
    <source>
        <dbReference type="ARBA" id="ARBA00023125"/>
    </source>
</evidence>
<comment type="caution">
    <text evidence="6">The sequence shown here is derived from an EMBL/GenBank/DDBJ whole genome shotgun (WGS) entry which is preliminary data.</text>
</comment>
<evidence type="ECO:0000256" key="4">
    <source>
        <dbReference type="ARBA" id="ARBA00023163"/>
    </source>
</evidence>
<gene>
    <name evidence="6" type="ORF">GQF03_08305</name>
</gene>
<dbReference type="PANTHER" id="PTHR30126">
    <property type="entry name" value="HTH-TYPE TRANSCRIPTIONAL REGULATOR"/>
    <property type="match status" value="1"/>
</dbReference>
<dbReference type="Pfam" id="PF00126">
    <property type="entry name" value="HTH_1"/>
    <property type="match status" value="1"/>
</dbReference>
<dbReference type="RefSeq" id="WP_161338778.1">
    <property type="nucleotide sequence ID" value="NZ_JBHSDG010000005.1"/>
</dbReference>
<evidence type="ECO:0000313" key="6">
    <source>
        <dbReference type="EMBL" id="MZR22330.1"/>
    </source>
</evidence>
<evidence type="ECO:0000256" key="2">
    <source>
        <dbReference type="ARBA" id="ARBA00023015"/>
    </source>
</evidence>
<dbReference type="InterPro" id="IPR036388">
    <property type="entry name" value="WH-like_DNA-bd_sf"/>
</dbReference>
<keyword evidence="7" id="KW-1185">Reference proteome</keyword>